<protein>
    <submittedName>
        <fullName evidence="1">Uncharacterized protein</fullName>
    </submittedName>
</protein>
<dbReference type="AlphaFoldDB" id="A0A218WPP6"/>
<gene>
    <name evidence="1" type="ORF">CDL15_Pgr004581</name>
</gene>
<comment type="caution">
    <text evidence="1">The sequence shown here is derived from an EMBL/GenBank/DDBJ whole genome shotgun (WGS) entry which is preliminary data.</text>
</comment>
<accession>A0A218WPP6</accession>
<reference evidence="2" key="1">
    <citation type="journal article" date="2017" name="Plant J.">
        <title>The pomegranate (Punica granatum L.) genome and the genomics of punicalagin biosynthesis.</title>
        <authorList>
            <person name="Qin G."/>
            <person name="Xu C."/>
            <person name="Ming R."/>
            <person name="Tang H."/>
            <person name="Guyot R."/>
            <person name="Kramer E.M."/>
            <person name="Hu Y."/>
            <person name="Yi X."/>
            <person name="Qi Y."/>
            <person name="Xu X."/>
            <person name="Gao Z."/>
            <person name="Pan H."/>
            <person name="Jian J."/>
            <person name="Tian Y."/>
            <person name="Yue Z."/>
            <person name="Xu Y."/>
        </authorList>
    </citation>
    <scope>NUCLEOTIDE SEQUENCE [LARGE SCALE GENOMIC DNA]</scope>
    <source>
        <strain evidence="2">cv. Dabenzi</strain>
    </source>
</reference>
<sequence length="81" mass="9422">MKEAVCRGCYLKHVFHGARWVICSYISWPYPTNPHPGIVLREPLRSFSPVYLSRDKGDHVFFYSQLEAWGNHPPFLCGILE</sequence>
<organism evidence="1 2">
    <name type="scientific">Punica granatum</name>
    <name type="common">Pomegranate</name>
    <dbReference type="NCBI Taxonomy" id="22663"/>
    <lineage>
        <taxon>Eukaryota</taxon>
        <taxon>Viridiplantae</taxon>
        <taxon>Streptophyta</taxon>
        <taxon>Embryophyta</taxon>
        <taxon>Tracheophyta</taxon>
        <taxon>Spermatophyta</taxon>
        <taxon>Magnoliopsida</taxon>
        <taxon>eudicotyledons</taxon>
        <taxon>Gunneridae</taxon>
        <taxon>Pentapetalae</taxon>
        <taxon>rosids</taxon>
        <taxon>malvids</taxon>
        <taxon>Myrtales</taxon>
        <taxon>Lythraceae</taxon>
        <taxon>Punica</taxon>
    </lineage>
</organism>
<name>A0A218WPP6_PUNGR</name>
<proteinExistence type="predicted"/>
<dbReference type="EMBL" id="MTKT01003433">
    <property type="protein sequence ID" value="OWM74814.1"/>
    <property type="molecule type" value="Genomic_DNA"/>
</dbReference>
<dbReference type="Proteomes" id="UP000197138">
    <property type="component" value="Unassembled WGS sequence"/>
</dbReference>
<evidence type="ECO:0000313" key="2">
    <source>
        <dbReference type="Proteomes" id="UP000197138"/>
    </source>
</evidence>
<evidence type="ECO:0000313" key="1">
    <source>
        <dbReference type="EMBL" id="OWM74814.1"/>
    </source>
</evidence>